<organism evidence="4 5">
    <name type="scientific">Pseudoalteromonas rubra</name>
    <dbReference type="NCBI Taxonomy" id="43658"/>
    <lineage>
        <taxon>Bacteria</taxon>
        <taxon>Pseudomonadati</taxon>
        <taxon>Pseudomonadota</taxon>
        <taxon>Gammaproteobacteria</taxon>
        <taxon>Alteromonadales</taxon>
        <taxon>Pseudoalteromonadaceae</taxon>
        <taxon>Pseudoalteromonas</taxon>
    </lineage>
</organism>
<dbReference type="SMART" id="SM00448">
    <property type="entry name" value="REC"/>
    <property type="match status" value="1"/>
</dbReference>
<dbReference type="InterPro" id="IPR052020">
    <property type="entry name" value="Cyclic_di-GMP/3'3'-cGAMP_PDE"/>
</dbReference>
<dbReference type="Proteomes" id="UP000036850">
    <property type="component" value="Unassembled WGS sequence"/>
</dbReference>
<dbReference type="InterPro" id="IPR037522">
    <property type="entry name" value="HD_GYP_dom"/>
</dbReference>
<dbReference type="OrthoDB" id="9802066at2"/>
<dbReference type="SMART" id="SM00471">
    <property type="entry name" value="HDc"/>
    <property type="match status" value="1"/>
</dbReference>
<dbReference type="InterPro" id="IPR011006">
    <property type="entry name" value="CheY-like_superfamily"/>
</dbReference>
<dbReference type="Pfam" id="PF13487">
    <property type="entry name" value="HD_5"/>
    <property type="match status" value="1"/>
</dbReference>
<dbReference type="Pfam" id="PF00072">
    <property type="entry name" value="Response_reg"/>
    <property type="match status" value="1"/>
</dbReference>
<reference evidence="5" key="1">
    <citation type="submission" date="2015-07" db="EMBL/GenBank/DDBJ databases">
        <title>Draft genome sequence of a Pseudoalteromonas rubra strain, OCN096, isolated from Kaneohe Bay, Oahu, Hawaii.</title>
        <authorList>
            <person name="Beurmann S."/>
            <person name="Ushijima B."/>
            <person name="Belcaid M."/>
            <person name="Callahan S.M."/>
            <person name="Aeby G.S."/>
        </authorList>
    </citation>
    <scope>NUCLEOTIDE SEQUENCE [LARGE SCALE GENOMIC DNA]</scope>
    <source>
        <strain evidence="5">OCN096</strain>
    </source>
</reference>
<dbReference type="EMBL" id="LFZX01000056">
    <property type="protein sequence ID" value="KNC67645.1"/>
    <property type="molecule type" value="Genomic_DNA"/>
</dbReference>
<dbReference type="SUPFAM" id="SSF52172">
    <property type="entry name" value="CheY-like"/>
    <property type="match status" value="1"/>
</dbReference>
<dbReference type="Gene3D" id="1.10.3210.10">
    <property type="entry name" value="Hypothetical protein af1432"/>
    <property type="match status" value="1"/>
</dbReference>
<dbReference type="InterPro" id="IPR001789">
    <property type="entry name" value="Sig_transdc_resp-reg_receiver"/>
</dbReference>
<dbReference type="Gene3D" id="3.40.50.2300">
    <property type="match status" value="1"/>
</dbReference>
<protein>
    <submittedName>
        <fullName evidence="4">Chemotaxis protein CheY</fullName>
    </submittedName>
</protein>
<dbReference type="PANTHER" id="PTHR45228">
    <property type="entry name" value="CYCLIC DI-GMP PHOSPHODIESTERASE TM_0186-RELATED"/>
    <property type="match status" value="1"/>
</dbReference>
<keyword evidence="1" id="KW-0597">Phosphoprotein</keyword>
<evidence type="ECO:0000259" key="2">
    <source>
        <dbReference type="PROSITE" id="PS50110"/>
    </source>
</evidence>
<comment type="caution">
    <text evidence="4">The sequence shown here is derived from an EMBL/GenBank/DDBJ whole genome shotgun (WGS) entry which is preliminary data.</text>
</comment>
<accession>A0A0L0ETF0</accession>
<name>A0A0L0ETF0_9GAMM</name>
<sequence>MEELKTVLVVDDVKENLAFMAEIIKDKYRVLAVKSGEAAINLVENNQIDIILLDVVMPQMSGYDVIKYLKSHESHCEIPVIFLTAKTSVSDEEKGFMLGACDYINKPISPPILLARLNTHLLNKESKDILKDKNNYLEEEVQKRTEQMSRLQDVTIQAMASLAETRDQETGNHIRRTQLYVKLLATILSGKEKYKQILTPEVINIYYKSAPLHDIGKVGIPDNVLLKPARLTAEEFEIMKTHTVFGRNAIETAESALGQSDSFLQTAKEISHYHHEKWDGSGYPEGLKGEDIPLSARLMAIADVYDALISRRVYKDAMEHSDAIAIMKEGRGSHFDPELLDEFLAQESAFFKISQQYRD</sequence>
<evidence type="ECO:0000313" key="5">
    <source>
        <dbReference type="Proteomes" id="UP000036850"/>
    </source>
</evidence>
<gene>
    <name evidence="4" type="ORF">AC626_09430</name>
</gene>
<evidence type="ECO:0000259" key="3">
    <source>
        <dbReference type="PROSITE" id="PS51832"/>
    </source>
</evidence>
<dbReference type="SUPFAM" id="SSF109604">
    <property type="entry name" value="HD-domain/PDEase-like"/>
    <property type="match status" value="1"/>
</dbReference>
<dbReference type="PATRIC" id="fig|43658.6.peg.4708"/>
<dbReference type="InterPro" id="IPR003607">
    <property type="entry name" value="HD/PDEase_dom"/>
</dbReference>
<feature type="domain" description="HD-GYP" evidence="3">
    <location>
        <begin position="148"/>
        <end position="359"/>
    </location>
</feature>
<dbReference type="AlphaFoldDB" id="A0A0L0ETF0"/>
<dbReference type="CDD" id="cd00077">
    <property type="entry name" value="HDc"/>
    <property type="match status" value="1"/>
</dbReference>
<dbReference type="PANTHER" id="PTHR45228:SF5">
    <property type="entry name" value="CYCLIC DI-GMP PHOSPHODIESTERASE VC_1348-RELATED"/>
    <property type="match status" value="1"/>
</dbReference>
<evidence type="ECO:0000256" key="1">
    <source>
        <dbReference type="PROSITE-ProRule" id="PRU00169"/>
    </source>
</evidence>
<proteinExistence type="predicted"/>
<evidence type="ECO:0000313" key="4">
    <source>
        <dbReference type="EMBL" id="KNC67645.1"/>
    </source>
</evidence>
<feature type="domain" description="Response regulatory" evidence="2">
    <location>
        <begin position="6"/>
        <end position="121"/>
    </location>
</feature>
<dbReference type="PROSITE" id="PS50110">
    <property type="entry name" value="RESPONSE_REGULATORY"/>
    <property type="match status" value="1"/>
</dbReference>
<dbReference type="PROSITE" id="PS51832">
    <property type="entry name" value="HD_GYP"/>
    <property type="match status" value="1"/>
</dbReference>
<feature type="modified residue" description="4-aspartylphosphate" evidence="1">
    <location>
        <position position="54"/>
    </location>
</feature>
<dbReference type="GO" id="GO:0000160">
    <property type="term" value="P:phosphorelay signal transduction system"/>
    <property type="evidence" value="ECO:0007669"/>
    <property type="project" value="InterPro"/>
</dbReference>
<dbReference type="GO" id="GO:0008081">
    <property type="term" value="F:phosphoric diester hydrolase activity"/>
    <property type="evidence" value="ECO:0007669"/>
    <property type="project" value="UniProtKB-ARBA"/>
</dbReference>